<organism evidence="1">
    <name type="scientific">marine sediment metagenome</name>
    <dbReference type="NCBI Taxonomy" id="412755"/>
    <lineage>
        <taxon>unclassified sequences</taxon>
        <taxon>metagenomes</taxon>
        <taxon>ecological metagenomes</taxon>
    </lineage>
</organism>
<protein>
    <submittedName>
        <fullName evidence="1">Uncharacterized protein</fullName>
    </submittedName>
</protein>
<dbReference type="AlphaFoldDB" id="A0A0F9HY71"/>
<name>A0A0F9HY71_9ZZZZ</name>
<sequence>MFEAAALHSSGKRETQDIRLCLHVRGNSWRMLPAEETGTGQRVLQAVGPKRLGRGLRVNIYFTNWSEADRVALDEHGAFNVSLINDLSPFIDPFLLFASERRERRDQYDRMIACLRSLREQAVPGHVDILTPKDYLRRTRTGSTDPTWRRMSPGSCGLSQMSNSARRSICTYCAL</sequence>
<proteinExistence type="predicted"/>
<accession>A0A0F9HY71</accession>
<gene>
    <name evidence="1" type="ORF">LCGC14_1649360</name>
</gene>
<dbReference type="EMBL" id="LAZR01013848">
    <property type="protein sequence ID" value="KKM20062.1"/>
    <property type="molecule type" value="Genomic_DNA"/>
</dbReference>
<reference evidence="1" key="1">
    <citation type="journal article" date="2015" name="Nature">
        <title>Complex archaea that bridge the gap between prokaryotes and eukaryotes.</title>
        <authorList>
            <person name="Spang A."/>
            <person name="Saw J.H."/>
            <person name="Jorgensen S.L."/>
            <person name="Zaremba-Niedzwiedzka K."/>
            <person name="Martijn J."/>
            <person name="Lind A.E."/>
            <person name="van Eijk R."/>
            <person name="Schleper C."/>
            <person name="Guy L."/>
            <person name="Ettema T.J."/>
        </authorList>
    </citation>
    <scope>NUCLEOTIDE SEQUENCE</scope>
</reference>
<evidence type="ECO:0000313" key="1">
    <source>
        <dbReference type="EMBL" id="KKM20062.1"/>
    </source>
</evidence>
<comment type="caution">
    <text evidence="1">The sequence shown here is derived from an EMBL/GenBank/DDBJ whole genome shotgun (WGS) entry which is preliminary data.</text>
</comment>